<dbReference type="PANTHER" id="PTHR47649">
    <property type="entry name" value="RIBONUCLEASE D"/>
    <property type="match status" value="1"/>
</dbReference>
<comment type="subcellular location">
    <subcellularLocation>
        <location evidence="6">Cytoplasm</location>
    </subcellularLocation>
</comment>
<dbReference type="GO" id="GO:0005737">
    <property type="term" value="C:cytoplasm"/>
    <property type="evidence" value="ECO:0007669"/>
    <property type="project" value="UniProtKB-SubCell"/>
</dbReference>
<dbReference type="AlphaFoldDB" id="A0A9X2G656"/>
<dbReference type="InterPro" id="IPR012337">
    <property type="entry name" value="RNaseH-like_sf"/>
</dbReference>
<name>A0A9X2G656_9GAMM</name>
<dbReference type="Gene3D" id="3.30.420.10">
    <property type="entry name" value="Ribonuclease H-like superfamily/Ribonuclease H"/>
    <property type="match status" value="1"/>
</dbReference>
<evidence type="ECO:0000256" key="5">
    <source>
        <dbReference type="ARBA" id="ARBA00022839"/>
    </source>
</evidence>
<proteinExistence type="inferred from homology"/>
<keyword evidence="9" id="KW-1185">Reference proteome</keyword>
<dbReference type="InterPro" id="IPR002121">
    <property type="entry name" value="HRDC_dom"/>
</dbReference>
<comment type="caution">
    <text evidence="8">The sequence shown here is derived from an EMBL/GenBank/DDBJ whole genome shotgun (WGS) entry which is preliminary data.</text>
</comment>
<accession>A0A9X2G656</accession>
<dbReference type="SMART" id="SM00474">
    <property type="entry name" value="35EXOc"/>
    <property type="match status" value="1"/>
</dbReference>
<dbReference type="InterPro" id="IPR051086">
    <property type="entry name" value="RNase_D-like"/>
</dbReference>
<dbReference type="GO" id="GO:0033890">
    <property type="term" value="F:ribonuclease D activity"/>
    <property type="evidence" value="ECO:0007669"/>
    <property type="project" value="UniProtKB-UniRule"/>
</dbReference>
<dbReference type="GO" id="GO:0003676">
    <property type="term" value="F:nucleic acid binding"/>
    <property type="evidence" value="ECO:0007669"/>
    <property type="project" value="InterPro"/>
</dbReference>
<dbReference type="Proteomes" id="UP001139474">
    <property type="component" value="Unassembled WGS sequence"/>
</dbReference>
<evidence type="ECO:0000259" key="7">
    <source>
        <dbReference type="PROSITE" id="PS50967"/>
    </source>
</evidence>
<gene>
    <name evidence="6 8" type="primary">rnd</name>
    <name evidence="8" type="ORF">NJR55_13335</name>
</gene>
<dbReference type="RefSeq" id="WP_253620379.1">
    <property type="nucleotide sequence ID" value="NZ_JAMZDE010000008.1"/>
</dbReference>
<dbReference type="InterPro" id="IPR048579">
    <property type="entry name" value="RNAseD_HRDC_C"/>
</dbReference>
<keyword evidence="3 6" id="KW-0540">Nuclease</keyword>
<dbReference type="Gene3D" id="1.10.150.80">
    <property type="entry name" value="HRDC domain"/>
    <property type="match status" value="2"/>
</dbReference>
<comment type="function">
    <text evidence="6">Exonuclease involved in the 3' processing of various precursor tRNAs. Initiates hydrolysis at the 3'-terminus of an RNA molecule and releases 5'-mononucleotides.</text>
</comment>
<dbReference type="EC" id="3.1.13.5" evidence="6"/>
<dbReference type="SUPFAM" id="SSF47819">
    <property type="entry name" value="HRDC-like"/>
    <property type="match status" value="2"/>
</dbReference>
<organism evidence="8 9">
    <name type="scientific">Idiomarina rhizosphaerae</name>
    <dbReference type="NCBI Taxonomy" id="2961572"/>
    <lineage>
        <taxon>Bacteria</taxon>
        <taxon>Pseudomonadati</taxon>
        <taxon>Pseudomonadota</taxon>
        <taxon>Gammaproteobacteria</taxon>
        <taxon>Alteromonadales</taxon>
        <taxon>Idiomarinaceae</taxon>
        <taxon>Idiomarina</taxon>
    </lineage>
</organism>
<keyword evidence="1 6" id="KW-0963">Cytoplasm</keyword>
<dbReference type="Pfam" id="PF00570">
    <property type="entry name" value="HRDC"/>
    <property type="match status" value="1"/>
</dbReference>
<comment type="similarity">
    <text evidence="6">Belongs to the RNase D family.</text>
</comment>
<dbReference type="InterPro" id="IPR044876">
    <property type="entry name" value="HRDC_dom_sf"/>
</dbReference>
<evidence type="ECO:0000313" key="9">
    <source>
        <dbReference type="Proteomes" id="UP001139474"/>
    </source>
</evidence>
<keyword evidence="2 6" id="KW-0819">tRNA processing</keyword>
<comment type="catalytic activity">
    <reaction evidence="6">
        <text>Exonucleolytic cleavage that removes extra residues from the 3'-terminus of tRNA to produce 5'-mononucleotides.</text>
        <dbReference type="EC" id="3.1.13.5"/>
    </reaction>
</comment>
<feature type="domain" description="HRDC" evidence="7">
    <location>
        <begin position="223"/>
        <end position="303"/>
    </location>
</feature>
<dbReference type="PANTHER" id="PTHR47649:SF1">
    <property type="entry name" value="RIBONUCLEASE D"/>
    <property type="match status" value="1"/>
</dbReference>
<evidence type="ECO:0000256" key="2">
    <source>
        <dbReference type="ARBA" id="ARBA00022694"/>
    </source>
</evidence>
<evidence type="ECO:0000256" key="3">
    <source>
        <dbReference type="ARBA" id="ARBA00022722"/>
    </source>
</evidence>
<keyword evidence="4 6" id="KW-0378">Hydrolase</keyword>
<dbReference type="SUPFAM" id="SSF53098">
    <property type="entry name" value="Ribonuclease H-like"/>
    <property type="match status" value="1"/>
</dbReference>
<dbReference type="InterPro" id="IPR036397">
    <property type="entry name" value="RNaseH_sf"/>
</dbReference>
<keyword evidence="5 6" id="KW-0269">Exonuclease</keyword>
<dbReference type="GO" id="GO:0008408">
    <property type="term" value="F:3'-5' exonuclease activity"/>
    <property type="evidence" value="ECO:0007669"/>
    <property type="project" value="InterPro"/>
</dbReference>
<reference evidence="8" key="1">
    <citation type="submission" date="2022-06" db="EMBL/GenBank/DDBJ databases">
        <title>Idiomarina rhizosphaerae M1R2S28.</title>
        <authorList>
            <person name="Sun J.-Q."/>
            <person name="Li L.-F."/>
        </authorList>
    </citation>
    <scope>NUCLEOTIDE SEQUENCE</scope>
    <source>
        <strain evidence="8">M1R2S28</strain>
    </source>
</reference>
<comment type="cofactor">
    <cofactor evidence="6">
        <name>a divalent metal cation</name>
        <dbReference type="ChEBI" id="CHEBI:60240"/>
    </cofactor>
</comment>
<dbReference type="InterPro" id="IPR006292">
    <property type="entry name" value="RNase_D"/>
</dbReference>
<evidence type="ECO:0000313" key="8">
    <source>
        <dbReference type="EMBL" id="MCP1340563.1"/>
    </source>
</evidence>
<dbReference type="GO" id="GO:0000166">
    <property type="term" value="F:nucleotide binding"/>
    <property type="evidence" value="ECO:0007669"/>
    <property type="project" value="InterPro"/>
</dbReference>
<sequence>MTLPLELPESVQQYRLVSTTHDLQDLCQQAVKCGWFAIDSEFVRERTYYAQLGLLQIHANGTTAVIDPLADIDLEPLWQLISGDEVETVLHAGGEDIELFFQQSNGRQPKQIFDSQIAAGFCGLGDSMGYARLVDALFDGVELDKSLSRTNWLKRPLSDEQLDYAAADASYLAIMYPYLKALCEEKGVLNIVYEESQIQVRKRTQSWPDDLLYLGVGNAWQLNPRQLATLKILTPWRLHKARERDIPLGFIVKDGVLLELARRMPKSDDELSRIPDLAPMSRKYSGRDIIRCIQQAEQVPETELPKTLERLDDMDGYKPTFKAIKKAVTELAESLQIPASLVASRKQINDIINFHWQYSTQQQQRLPQPDLMVGWRKQAIGAELQAIVSQA</sequence>
<dbReference type="GO" id="GO:0042780">
    <property type="term" value="P:tRNA 3'-end processing"/>
    <property type="evidence" value="ECO:0007669"/>
    <property type="project" value="UniProtKB-UniRule"/>
</dbReference>
<dbReference type="HAMAP" id="MF_01899">
    <property type="entry name" value="RNase_D"/>
    <property type="match status" value="1"/>
</dbReference>
<dbReference type="InterPro" id="IPR010997">
    <property type="entry name" value="HRDC-like_sf"/>
</dbReference>
<dbReference type="NCBIfam" id="TIGR01388">
    <property type="entry name" value="rnd"/>
    <property type="match status" value="1"/>
</dbReference>
<dbReference type="Pfam" id="PF21293">
    <property type="entry name" value="RNAseD_HRDC_C"/>
    <property type="match status" value="1"/>
</dbReference>
<dbReference type="InterPro" id="IPR002562">
    <property type="entry name" value="3'-5'_exonuclease_dom"/>
</dbReference>
<evidence type="ECO:0000256" key="4">
    <source>
        <dbReference type="ARBA" id="ARBA00022801"/>
    </source>
</evidence>
<dbReference type="Pfam" id="PF01612">
    <property type="entry name" value="DNA_pol_A_exo1"/>
    <property type="match status" value="1"/>
</dbReference>
<evidence type="ECO:0000256" key="6">
    <source>
        <dbReference type="HAMAP-Rule" id="MF_01899"/>
    </source>
</evidence>
<dbReference type="EMBL" id="JAMZDE010000008">
    <property type="protein sequence ID" value="MCP1340563.1"/>
    <property type="molecule type" value="Genomic_DNA"/>
</dbReference>
<dbReference type="CDD" id="cd06142">
    <property type="entry name" value="RNaseD_exo"/>
    <property type="match status" value="1"/>
</dbReference>
<dbReference type="SMART" id="SM00341">
    <property type="entry name" value="HRDC"/>
    <property type="match status" value="1"/>
</dbReference>
<evidence type="ECO:0000256" key="1">
    <source>
        <dbReference type="ARBA" id="ARBA00022490"/>
    </source>
</evidence>
<protein>
    <recommendedName>
        <fullName evidence="6">Ribonuclease D</fullName>
        <shortName evidence="6">RNase D</shortName>
        <ecNumber evidence="6">3.1.13.5</ecNumber>
    </recommendedName>
</protein>
<dbReference type="PROSITE" id="PS50967">
    <property type="entry name" value="HRDC"/>
    <property type="match status" value="1"/>
</dbReference>